<gene>
    <name evidence="6" type="ORF">EEW87_014480</name>
</gene>
<keyword evidence="2" id="KW-0238">DNA-binding</keyword>
<dbReference type="GO" id="GO:0003677">
    <property type="term" value="F:DNA binding"/>
    <property type="evidence" value="ECO:0007669"/>
    <property type="project" value="UniProtKB-KW"/>
</dbReference>
<dbReference type="CDD" id="cd01106">
    <property type="entry name" value="HTH_TipAL-Mta"/>
    <property type="match status" value="1"/>
</dbReference>
<protein>
    <submittedName>
        <fullName evidence="6">MerR family transcriptional regulator</fullName>
    </submittedName>
</protein>
<dbReference type="AlphaFoldDB" id="A0A5P8FR56"/>
<name>A0A5P8FR56_9MICO</name>
<accession>A0A5P8FR56</accession>
<dbReference type="PANTHER" id="PTHR30204:SF90">
    <property type="entry name" value="HTH-TYPE TRANSCRIPTIONAL ACTIVATOR MTA"/>
    <property type="match status" value="1"/>
</dbReference>
<dbReference type="EMBL" id="CP044548">
    <property type="protein sequence ID" value="QFQ31262.1"/>
    <property type="molecule type" value="Genomic_DNA"/>
</dbReference>
<dbReference type="SUPFAM" id="SSF46955">
    <property type="entry name" value="Putative DNA-binding domain"/>
    <property type="match status" value="1"/>
</dbReference>
<reference evidence="6 7" key="1">
    <citation type="submission" date="2019-09" db="EMBL/GenBank/DDBJ databases">
        <title>Complete Genome Sequence of Janibacter melonis M714 with both human health impact and industrial applications.</title>
        <authorList>
            <person name="Jin M."/>
            <person name="Zhao Q.R."/>
        </authorList>
    </citation>
    <scope>NUCLEOTIDE SEQUENCE [LARGE SCALE GENOMIC DNA]</scope>
    <source>
        <strain evidence="6 7">M714</strain>
    </source>
</reference>
<evidence type="ECO:0000256" key="1">
    <source>
        <dbReference type="ARBA" id="ARBA00023015"/>
    </source>
</evidence>
<keyword evidence="3" id="KW-0010">Activator</keyword>
<dbReference type="Gene3D" id="1.10.1660.10">
    <property type="match status" value="1"/>
</dbReference>
<evidence type="ECO:0000313" key="7">
    <source>
        <dbReference type="Proteomes" id="UP000271708"/>
    </source>
</evidence>
<evidence type="ECO:0000256" key="3">
    <source>
        <dbReference type="ARBA" id="ARBA00023159"/>
    </source>
</evidence>
<dbReference type="GeneID" id="59162395"/>
<dbReference type="GO" id="GO:0003700">
    <property type="term" value="F:DNA-binding transcription factor activity"/>
    <property type="evidence" value="ECO:0007669"/>
    <property type="project" value="InterPro"/>
</dbReference>
<sequence>MTTAPGQTAAVDRTWTVGQVARTFGISVRTLHHYDEQGLVVPSGRTASGYRLYDHGDLERLSTVVGYRRLGFALEDVRDLLEADGPGRLAHLRRQQAAVRARLAQTADLAEAIEHALEAEMQDRPATTEDLRAIFGDGYSEEYQAEAQERWGQTPQWEQSQARTARFTPADWVQIKESTEAFEDELAQAVADGVDPASDEGVALADRHHASIEVYYDCSDEMHANLAELYVSDERFTRHYDERRPGLAQWLHDAILARVARHDGGHAG</sequence>
<dbReference type="RefSeq" id="WP_123092941.1">
    <property type="nucleotide sequence ID" value="NZ_CP044548.2"/>
</dbReference>
<dbReference type="InterPro" id="IPR000551">
    <property type="entry name" value="MerR-type_HTH_dom"/>
</dbReference>
<dbReference type="PANTHER" id="PTHR30204">
    <property type="entry name" value="REDOX-CYCLING DRUG-SENSING TRANSCRIPTIONAL ACTIVATOR SOXR"/>
    <property type="match status" value="1"/>
</dbReference>
<dbReference type="InterPro" id="IPR047057">
    <property type="entry name" value="MerR_fam"/>
</dbReference>
<evidence type="ECO:0000256" key="4">
    <source>
        <dbReference type="ARBA" id="ARBA00023163"/>
    </source>
</evidence>
<dbReference type="PROSITE" id="PS50937">
    <property type="entry name" value="HTH_MERR_2"/>
    <property type="match status" value="1"/>
</dbReference>
<dbReference type="Proteomes" id="UP000271708">
    <property type="component" value="Chromosome"/>
</dbReference>
<dbReference type="InterPro" id="IPR009061">
    <property type="entry name" value="DNA-bd_dom_put_sf"/>
</dbReference>
<dbReference type="InterPro" id="IPR036244">
    <property type="entry name" value="TipA-like_antibiotic-bd"/>
</dbReference>
<keyword evidence="1" id="KW-0805">Transcription regulation</keyword>
<dbReference type="Pfam" id="PF13411">
    <property type="entry name" value="MerR_1"/>
    <property type="match status" value="1"/>
</dbReference>
<evidence type="ECO:0000313" key="6">
    <source>
        <dbReference type="EMBL" id="QFQ31262.1"/>
    </source>
</evidence>
<evidence type="ECO:0000259" key="5">
    <source>
        <dbReference type="PROSITE" id="PS50937"/>
    </source>
</evidence>
<organism evidence="6 7">
    <name type="scientific">Janibacter melonis</name>
    <dbReference type="NCBI Taxonomy" id="262209"/>
    <lineage>
        <taxon>Bacteria</taxon>
        <taxon>Bacillati</taxon>
        <taxon>Actinomycetota</taxon>
        <taxon>Actinomycetes</taxon>
        <taxon>Micrococcales</taxon>
        <taxon>Intrasporangiaceae</taxon>
        <taxon>Janibacter</taxon>
    </lineage>
</organism>
<dbReference type="PRINTS" id="PR00040">
    <property type="entry name" value="HTHMERR"/>
</dbReference>
<dbReference type="SUPFAM" id="SSF89082">
    <property type="entry name" value="Antibiotic binding domain of TipA-like multidrug resistance regulators"/>
    <property type="match status" value="1"/>
</dbReference>
<keyword evidence="4" id="KW-0804">Transcription</keyword>
<dbReference type="KEGG" id="jme:EEW87_014480"/>
<dbReference type="InterPro" id="IPR012925">
    <property type="entry name" value="TipAS_dom"/>
</dbReference>
<dbReference type="Gene3D" id="1.10.490.50">
    <property type="entry name" value="Antibiotic binding domain of TipA-like multidrug resistance regulators"/>
    <property type="match status" value="1"/>
</dbReference>
<dbReference type="SMART" id="SM00422">
    <property type="entry name" value="HTH_MERR"/>
    <property type="match status" value="1"/>
</dbReference>
<dbReference type="OrthoDB" id="9809391at2"/>
<evidence type="ECO:0000256" key="2">
    <source>
        <dbReference type="ARBA" id="ARBA00023125"/>
    </source>
</evidence>
<proteinExistence type="predicted"/>
<dbReference type="Pfam" id="PF07739">
    <property type="entry name" value="TipAS"/>
    <property type="match status" value="1"/>
</dbReference>
<feature type="domain" description="HTH merR-type" evidence="5">
    <location>
        <begin position="14"/>
        <end position="83"/>
    </location>
</feature>